<dbReference type="PROSITE" id="PS50011">
    <property type="entry name" value="PROTEIN_KINASE_DOM"/>
    <property type="match status" value="1"/>
</dbReference>
<keyword evidence="6 11" id="KW-0547">Nucleotide-binding</keyword>
<keyword evidence="9" id="KW-0472">Membrane</keyword>
<keyword evidence="14" id="KW-0675">Receptor</keyword>
<evidence type="ECO:0000256" key="5">
    <source>
        <dbReference type="ARBA" id="ARBA00022729"/>
    </source>
</evidence>
<keyword evidence="3" id="KW-0808">Transferase</keyword>
<evidence type="ECO:0000256" key="1">
    <source>
        <dbReference type="ARBA" id="ARBA00004479"/>
    </source>
</evidence>
<evidence type="ECO:0000256" key="6">
    <source>
        <dbReference type="ARBA" id="ARBA00022741"/>
    </source>
</evidence>
<dbReference type="PROSITE" id="PS00107">
    <property type="entry name" value="PROTEIN_KINASE_ATP"/>
    <property type="match status" value="1"/>
</dbReference>
<feature type="binding site" evidence="11">
    <location>
        <position position="377"/>
    </location>
    <ligand>
        <name>ATP</name>
        <dbReference type="ChEBI" id="CHEBI:30616"/>
    </ligand>
</feature>
<evidence type="ECO:0000256" key="8">
    <source>
        <dbReference type="ARBA" id="ARBA00022989"/>
    </source>
</evidence>
<dbReference type="SUPFAM" id="SSF56112">
    <property type="entry name" value="Protein kinase-like (PK-like)"/>
    <property type="match status" value="1"/>
</dbReference>
<comment type="caution">
    <text evidence="14">The sequence shown here is derived from an EMBL/GenBank/DDBJ whole genome shotgun (WGS) entry which is preliminary data.</text>
</comment>
<keyword evidence="14" id="KW-0418">Kinase</keyword>
<dbReference type="EMBL" id="JARAOO010000014">
    <property type="protein sequence ID" value="KAJ7943124.1"/>
    <property type="molecule type" value="Genomic_DNA"/>
</dbReference>
<dbReference type="InterPro" id="IPR045874">
    <property type="entry name" value="LRK10/LRL21-25-like"/>
</dbReference>
<name>A0AAD7P5V5_QUISA</name>
<dbReference type="GO" id="GO:0005524">
    <property type="term" value="F:ATP binding"/>
    <property type="evidence" value="ECO:0007669"/>
    <property type="project" value="UniProtKB-UniRule"/>
</dbReference>
<evidence type="ECO:0000256" key="7">
    <source>
        <dbReference type="ARBA" id="ARBA00022840"/>
    </source>
</evidence>
<keyword evidence="10" id="KW-0325">Glycoprotein</keyword>
<evidence type="ECO:0000256" key="11">
    <source>
        <dbReference type="PROSITE-ProRule" id="PRU10141"/>
    </source>
</evidence>
<dbReference type="InterPro" id="IPR000719">
    <property type="entry name" value="Prot_kinase_dom"/>
</dbReference>
<comment type="subcellular location">
    <subcellularLocation>
        <location evidence="1">Membrane</location>
        <topology evidence="1">Single-pass type I membrane protein</topology>
    </subcellularLocation>
</comment>
<keyword evidence="2" id="KW-0723">Serine/threonine-protein kinase</keyword>
<dbReference type="PANTHER" id="PTHR27009">
    <property type="entry name" value="RUST RESISTANCE KINASE LR10-RELATED"/>
    <property type="match status" value="1"/>
</dbReference>
<dbReference type="Proteomes" id="UP001163823">
    <property type="component" value="Chromosome 14"/>
</dbReference>
<evidence type="ECO:0000313" key="14">
    <source>
        <dbReference type="EMBL" id="KAJ7943124.1"/>
    </source>
</evidence>
<dbReference type="GO" id="GO:0016020">
    <property type="term" value="C:membrane"/>
    <property type="evidence" value="ECO:0007669"/>
    <property type="project" value="UniProtKB-SubCell"/>
</dbReference>
<keyword evidence="7 11" id="KW-0067">ATP-binding</keyword>
<feature type="domain" description="Protein kinase" evidence="13">
    <location>
        <begin position="349"/>
        <end position="485"/>
    </location>
</feature>
<dbReference type="InterPro" id="IPR017441">
    <property type="entry name" value="Protein_kinase_ATP_BS"/>
</dbReference>
<proteinExistence type="predicted"/>
<feature type="signal peptide" evidence="12">
    <location>
        <begin position="1"/>
        <end position="21"/>
    </location>
</feature>
<evidence type="ECO:0000256" key="2">
    <source>
        <dbReference type="ARBA" id="ARBA00022527"/>
    </source>
</evidence>
<reference evidence="14" key="1">
    <citation type="journal article" date="2023" name="Science">
        <title>Elucidation of the pathway for biosynthesis of saponin adjuvants from the soapbark tree.</title>
        <authorList>
            <person name="Reed J."/>
            <person name="Orme A."/>
            <person name="El-Demerdash A."/>
            <person name="Owen C."/>
            <person name="Martin L.B.B."/>
            <person name="Misra R.C."/>
            <person name="Kikuchi S."/>
            <person name="Rejzek M."/>
            <person name="Martin A.C."/>
            <person name="Harkess A."/>
            <person name="Leebens-Mack J."/>
            <person name="Louveau T."/>
            <person name="Stephenson M.J."/>
            <person name="Osbourn A."/>
        </authorList>
    </citation>
    <scope>NUCLEOTIDE SEQUENCE</scope>
    <source>
        <strain evidence="14">S10</strain>
    </source>
</reference>
<dbReference type="AlphaFoldDB" id="A0AAD7P5V5"/>
<sequence>MALVSFLYFFILSQLVFLLSAEGCPPSFNCGNLGHIRFPFTSASRPECGLCVIYGCEHPDAFTQIQLVEQGRKFPTGSITQDNSVMIQDDILKLKLDSSNCETLRHNLSLPPSSPLVSFHIKYNITLFSCNRTLKINAPGYFKNTSCHDYDIYYRLAGDNSTKFPSSLTGCSSCQLPLKVIPYSSIDASSDPFSVLAADFLIEVKLSDKCGTCYYSKGGQCRVDSKGKFYCAEVSCFFSKVTQRHIAPMASQLHNCNEWLIRNPRLASEDSTSLKDNRALKLGLGASIAGVGMLIIICFCSKRKLSSLKLTHFWKKKSHTHDNIEAFLRDHGPISIRRYSYSDIRNMTSSFKDKLGQGGYGSVYKGKLPDGCPVAVKVLSESKGNGEDFLNEVASISRTSHVNIVTLLAFCFKGSKRALVYEFMPNGSLEKFVYEENQLKGHPQLDFETLFQIAIGVAKGLEYLHKGCNTRILHFDIKPSQHTSR</sequence>
<evidence type="ECO:0000313" key="15">
    <source>
        <dbReference type="Proteomes" id="UP001163823"/>
    </source>
</evidence>
<evidence type="ECO:0000259" key="13">
    <source>
        <dbReference type="PROSITE" id="PS50011"/>
    </source>
</evidence>
<protein>
    <submittedName>
        <fullName evidence="14">Receptor-like protein kinase</fullName>
    </submittedName>
</protein>
<keyword evidence="15" id="KW-1185">Reference proteome</keyword>
<accession>A0AAD7P5V5</accession>
<keyword evidence="4" id="KW-0812">Transmembrane</keyword>
<gene>
    <name evidence="14" type="ORF">O6P43_032713</name>
</gene>
<dbReference type="InterPro" id="IPR011009">
    <property type="entry name" value="Kinase-like_dom_sf"/>
</dbReference>
<organism evidence="14 15">
    <name type="scientific">Quillaja saponaria</name>
    <name type="common">Soap bark tree</name>
    <dbReference type="NCBI Taxonomy" id="32244"/>
    <lineage>
        <taxon>Eukaryota</taxon>
        <taxon>Viridiplantae</taxon>
        <taxon>Streptophyta</taxon>
        <taxon>Embryophyta</taxon>
        <taxon>Tracheophyta</taxon>
        <taxon>Spermatophyta</taxon>
        <taxon>Magnoliopsida</taxon>
        <taxon>eudicotyledons</taxon>
        <taxon>Gunneridae</taxon>
        <taxon>Pentapetalae</taxon>
        <taxon>rosids</taxon>
        <taxon>fabids</taxon>
        <taxon>Fabales</taxon>
        <taxon>Quillajaceae</taxon>
        <taxon>Quillaja</taxon>
    </lineage>
</organism>
<evidence type="ECO:0000256" key="12">
    <source>
        <dbReference type="SAM" id="SignalP"/>
    </source>
</evidence>
<dbReference type="KEGG" id="qsa:O6P43_032713"/>
<dbReference type="GO" id="GO:0004674">
    <property type="term" value="F:protein serine/threonine kinase activity"/>
    <property type="evidence" value="ECO:0007669"/>
    <property type="project" value="UniProtKB-KW"/>
</dbReference>
<evidence type="ECO:0000256" key="10">
    <source>
        <dbReference type="ARBA" id="ARBA00023180"/>
    </source>
</evidence>
<feature type="chain" id="PRO_5042102263" evidence="12">
    <location>
        <begin position="22"/>
        <end position="485"/>
    </location>
</feature>
<dbReference type="FunFam" id="3.30.200.20:FF:000178">
    <property type="entry name" value="serine/threonine-protein kinase PBS1-like"/>
    <property type="match status" value="1"/>
</dbReference>
<evidence type="ECO:0000256" key="9">
    <source>
        <dbReference type="ARBA" id="ARBA00023136"/>
    </source>
</evidence>
<dbReference type="InterPro" id="IPR001245">
    <property type="entry name" value="Ser-Thr/Tyr_kinase_cat_dom"/>
</dbReference>
<evidence type="ECO:0000256" key="3">
    <source>
        <dbReference type="ARBA" id="ARBA00022679"/>
    </source>
</evidence>
<dbReference type="Pfam" id="PF07714">
    <property type="entry name" value="PK_Tyr_Ser-Thr"/>
    <property type="match status" value="1"/>
</dbReference>
<keyword evidence="5 12" id="KW-0732">Signal</keyword>
<dbReference type="Gene3D" id="3.30.200.20">
    <property type="entry name" value="Phosphorylase Kinase, domain 1"/>
    <property type="match status" value="1"/>
</dbReference>
<dbReference type="Gene3D" id="1.10.510.10">
    <property type="entry name" value="Transferase(Phosphotransferase) domain 1"/>
    <property type="match status" value="1"/>
</dbReference>
<keyword evidence="8" id="KW-1133">Transmembrane helix</keyword>
<evidence type="ECO:0000256" key="4">
    <source>
        <dbReference type="ARBA" id="ARBA00022692"/>
    </source>
</evidence>